<evidence type="ECO:0000259" key="5">
    <source>
        <dbReference type="SMART" id="SM00226"/>
    </source>
</evidence>
<dbReference type="EMBL" id="CAEZSR010000205">
    <property type="protein sequence ID" value="CAB4587881.1"/>
    <property type="molecule type" value="Genomic_DNA"/>
</dbReference>
<dbReference type="PRINTS" id="PR00719">
    <property type="entry name" value="LMWPTPASE"/>
</dbReference>
<evidence type="ECO:0000256" key="3">
    <source>
        <dbReference type="ARBA" id="ARBA00022801"/>
    </source>
</evidence>
<evidence type="ECO:0000256" key="1">
    <source>
        <dbReference type="ARBA" id="ARBA00011063"/>
    </source>
</evidence>
<reference evidence="6" key="1">
    <citation type="submission" date="2020-05" db="EMBL/GenBank/DDBJ databases">
        <authorList>
            <person name="Chiriac C."/>
            <person name="Salcher M."/>
            <person name="Ghai R."/>
            <person name="Kavagutti S V."/>
        </authorList>
    </citation>
    <scope>NUCLEOTIDE SEQUENCE</scope>
</reference>
<evidence type="ECO:0000256" key="2">
    <source>
        <dbReference type="ARBA" id="ARBA00013064"/>
    </source>
</evidence>
<dbReference type="GO" id="GO:0004725">
    <property type="term" value="F:protein tyrosine phosphatase activity"/>
    <property type="evidence" value="ECO:0007669"/>
    <property type="project" value="UniProtKB-EC"/>
</dbReference>
<dbReference type="EC" id="3.1.3.48" evidence="2"/>
<keyword evidence="3" id="KW-0378">Hydrolase</keyword>
<gene>
    <name evidence="6" type="ORF">UFOPK1493_03560</name>
</gene>
<feature type="domain" description="Phosphotyrosine protein phosphatase I" evidence="5">
    <location>
        <begin position="3"/>
        <end position="162"/>
    </location>
</feature>
<name>A0A6J6FG29_9ZZZZ</name>
<sequence>MPISVLFVCMGNHCRSPAAQAVAQHEAAKQGFHHVVFDSAGTTGHHRGDHPHPLAAAEGARRGYRVNHIGRLIHPDDFARFDLIVAMDSYNIDDLRRLGGSIDQRGGFYRTVEPEQLQLLRRWDPYGMPGDEEIADPWGKGPAAYREMFDVIERCIPPMVEHLAWLMSETV</sequence>
<evidence type="ECO:0000313" key="6">
    <source>
        <dbReference type="EMBL" id="CAB4587881.1"/>
    </source>
</evidence>
<dbReference type="InterPro" id="IPR050438">
    <property type="entry name" value="LMW_PTPase"/>
</dbReference>
<dbReference type="AlphaFoldDB" id="A0A6J6FG29"/>
<dbReference type="InterPro" id="IPR036196">
    <property type="entry name" value="Ptyr_pPase_sf"/>
</dbReference>
<dbReference type="InterPro" id="IPR017867">
    <property type="entry name" value="Tyr_phospatase_low_mol_wt"/>
</dbReference>
<keyword evidence="4" id="KW-0904">Protein phosphatase</keyword>
<comment type="similarity">
    <text evidence="1">Belongs to the low molecular weight phosphotyrosine protein phosphatase family.</text>
</comment>
<accession>A0A6J6FG29</accession>
<dbReference type="CDD" id="cd16343">
    <property type="entry name" value="LMWPTP"/>
    <property type="match status" value="1"/>
</dbReference>
<dbReference type="Gene3D" id="3.40.50.2300">
    <property type="match status" value="1"/>
</dbReference>
<organism evidence="6">
    <name type="scientific">freshwater metagenome</name>
    <dbReference type="NCBI Taxonomy" id="449393"/>
    <lineage>
        <taxon>unclassified sequences</taxon>
        <taxon>metagenomes</taxon>
        <taxon>ecological metagenomes</taxon>
    </lineage>
</organism>
<protein>
    <recommendedName>
        <fullName evidence="2">protein-tyrosine-phosphatase</fullName>
        <ecNumber evidence="2">3.1.3.48</ecNumber>
    </recommendedName>
</protein>
<dbReference type="SMART" id="SM00226">
    <property type="entry name" value="LMWPc"/>
    <property type="match status" value="1"/>
</dbReference>
<dbReference type="PANTHER" id="PTHR11717:SF7">
    <property type="entry name" value="LOW MOLECULAR WEIGHT PHOSPHOTYROSINE PROTEIN PHOSPHATASE"/>
    <property type="match status" value="1"/>
</dbReference>
<evidence type="ECO:0000256" key="4">
    <source>
        <dbReference type="ARBA" id="ARBA00022912"/>
    </source>
</evidence>
<dbReference type="PANTHER" id="PTHR11717">
    <property type="entry name" value="LOW MOLECULAR WEIGHT PROTEIN TYROSINE PHOSPHATASE"/>
    <property type="match status" value="1"/>
</dbReference>
<dbReference type="SUPFAM" id="SSF52788">
    <property type="entry name" value="Phosphotyrosine protein phosphatases I"/>
    <property type="match status" value="1"/>
</dbReference>
<proteinExistence type="inferred from homology"/>
<dbReference type="InterPro" id="IPR023485">
    <property type="entry name" value="Ptyr_pPase"/>
</dbReference>
<dbReference type="Pfam" id="PF01451">
    <property type="entry name" value="LMWPc"/>
    <property type="match status" value="1"/>
</dbReference>